<evidence type="ECO:0000313" key="2">
    <source>
        <dbReference type="Proteomes" id="UP000308600"/>
    </source>
</evidence>
<accession>A0ACD3A5T7</accession>
<protein>
    <submittedName>
        <fullName evidence="1">Uncharacterized protein</fullName>
    </submittedName>
</protein>
<reference evidence="1 2" key="1">
    <citation type="journal article" date="2019" name="Nat. Ecol. Evol.">
        <title>Megaphylogeny resolves global patterns of mushroom evolution.</title>
        <authorList>
            <person name="Varga T."/>
            <person name="Krizsan K."/>
            <person name="Foldi C."/>
            <person name="Dima B."/>
            <person name="Sanchez-Garcia M."/>
            <person name="Sanchez-Ramirez S."/>
            <person name="Szollosi G.J."/>
            <person name="Szarkandi J.G."/>
            <person name="Papp V."/>
            <person name="Albert L."/>
            <person name="Andreopoulos W."/>
            <person name="Angelini C."/>
            <person name="Antonin V."/>
            <person name="Barry K.W."/>
            <person name="Bougher N.L."/>
            <person name="Buchanan P."/>
            <person name="Buyck B."/>
            <person name="Bense V."/>
            <person name="Catcheside P."/>
            <person name="Chovatia M."/>
            <person name="Cooper J."/>
            <person name="Damon W."/>
            <person name="Desjardin D."/>
            <person name="Finy P."/>
            <person name="Geml J."/>
            <person name="Haridas S."/>
            <person name="Hughes K."/>
            <person name="Justo A."/>
            <person name="Karasinski D."/>
            <person name="Kautmanova I."/>
            <person name="Kiss B."/>
            <person name="Kocsube S."/>
            <person name="Kotiranta H."/>
            <person name="LaButti K.M."/>
            <person name="Lechner B.E."/>
            <person name="Liimatainen K."/>
            <person name="Lipzen A."/>
            <person name="Lukacs Z."/>
            <person name="Mihaltcheva S."/>
            <person name="Morgado L.N."/>
            <person name="Niskanen T."/>
            <person name="Noordeloos M.E."/>
            <person name="Ohm R.A."/>
            <person name="Ortiz-Santana B."/>
            <person name="Ovrebo C."/>
            <person name="Racz N."/>
            <person name="Riley R."/>
            <person name="Savchenko A."/>
            <person name="Shiryaev A."/>
            <person name="Soop K."/>
            <person name="Spirin V."/>
            <person name="Szebenyi C."/>
            <person name="Tomsovsky M."/>
            <person name="Tulloss R.E."/>
            <person name="Uehling J."/>
            <person name="Grigoriev I.V."/>
            <person name="Vagvolgyi C."/>
            <person name="Papp T."/>
            <person name="Martin F.M."/>
            <person name="Miettinen O."/>
            <person name="Hibbett D.S."/>
            <person name="Nagy L.G."/>
        </authorList>
    </citation>
    <scope>NUCLEOTIDE SEQUENCE [LARGE SCALE GENOMIC DNA]</scope>
    <source>
        <strain evidence="1 2">NL-1719</strain>
    </source>
</reference>
<keyword evidence="2" id="KW-1185">Reference proteome</keyword>
<proteinExistence type="predicted"/>
<dbReference type="Proteomes" id="UP000308600">
    <property type="component" value="Unassembled WGS sequence"/>
</dbReference>
<organism evidence="1 2">
    <name type="scientific">Pluteus cervinus</name>
    <dbReference type="NCBI Taxonomy" id="181527"/>
    <lineage>
        <taxon>Eukaryota</taxon>
        <taxon>Fungi</taxon>
        <taxon>Dikarya</taxon>
        <taxon>Basidiomycota</taxon>
        <taxon>Agaricomycotina</taxon>
        <taxon>Agaricomycetes</taxon>
        <taxon>Agaricomycetidae</taxon>
        <taxon>Agaricales</taxon>
        <taxon>Pluteineae</taxon>
        <taxon>Pluteaceae</taxon>
        <taxon>Pluteus</taxon>
    </lineage>
</organism>
<dbReference type="EMBL" id="ML208711">
    <property type="protein sequence ID" value="TFK60957.1"/>
    <property type="molecule type" value="Genomic_DNA"/>
</dbReference>
<name>A0ACD3A5T7_9AGAR</name>
<gene>
    <name evidence="1" type="ORF">BDN72DRAFT_883390</name>
</gene>
<sequence length="244" mass="27165">MSNIQSSSLSDLPSFVLAALIEPRELREIIHRPHPHFDQPTVLGDAKLTLLQYPSTTTKLSFGGDSSTCPVTPPQPFNTSISIRVQTNPPPVSKPIRAPNPHCLATRLYSTFCSGSRTTWFDGGHPGTGEDESSKKPRYITPNLTTYTCPTMSESSNFYDALIATPNYLMKGDNTPPVSINDEMQLRSSNLKHAAFKFSRFKLKDVLWFRQRCVIGLQRLSGHFSVPICGSVTVQQWLKQGPRK</sequence>
<evidence type="ECO:0000313" key="1">
    <source>
        <dbReference type="EMBL" id="TFK60957.1"/>
    </source>
</evidence>